<dbReference type="Proteomes" id="UP000018208">
    <property type="component" value="Unassembled WGS sequence"/>
</dbReference>
<evidence type="ECO:0000313" key="2">
    <source>
        <dbReference type="EMBL" id="KAH0575277.1"/>
    </source>
</evidence>
<dbReference type="AlphaFoldDB" id="V6LVU7"/>
<dbReference type="EMBL" id="KI545978">
    <property type="protein sequence ID" value="EST48752.1"/>
    <property type="molecule type" value="Genomic_DNA"/>
</dbReference>
<dbReference type="Pfam" id="PF07004">
    <property type="entry name" value="SHIPPO-rpt"/>
    <property type="match status" value="1"/>
</dbReference>
<dbReference type="EMBL" id="AUWU02000003">
    <property type="protein sequence ID" value="KAH0575277.1"/>
    <property type="molecule type" value="Genomic_DNA"/>
</dbReference>
<evidence type="ECO:0000313" key="1">
    <source>
        <dbReference type="EMBL" id="EST48752.1"/>
    </source>
</evidence>
<gene>
    <name evidence="1" type="ORF">SS50377_11074</name>
    <name evidence="2" type="ORF">SS50377_22904</name>
</gene>
<dbReference type="VEuPathDB" id="GiardiaDB:SS50377_22904"/>
<reference evidence="2" key="2">
    <citation type="submission" date="2020-12" db="EMBL/GenBank/DDBJ databases">
        <title>New Spironucleus salmonicida genome in near-complete chromosomes.</title>
        <authorList>
            <person name="Xu F."/>
            <person name="Kurt Z."/>
            <person name="Jimenez-Gonzalez A."/>
            <person name="Astvaldsson A."/>
            <person name="Andersson J.O."/>
            <person name="Svard S.G."/>
        </authorList>
    </citation>
    <scope>NUCLEOTIDE SEQUENCE</scope>
    <source>
        <strain evidence="2">ATCC 50377</strain>
    </source>
</reference>
<keyword evidence="3" id="KW-1185">Reference proteome</keyword>
<accession>V6LVU7</accession>
<proteinExistence type="predicted"/>
<evidence type="ECO:0000313" key="3">
    <source>
        <dbReference type="Proteomes" id="UP000018208"/>
    </source>
</evidence>
<dbReference type="InterPro" id="IPR010736">
    <property type="entry name" value="SHIPPO-rpt"/>
</dbReference>
<organism evidence="1">
    <name type="scientific">Spironucleus salmonicida</name>
    <dbReference type="NCBI Taxonomy" id="348837"/>
    <lineage>
        <taxon>Eukaryota</taxon>
        <taxon>Metamonada</taxon>
        <taxon>Diplomonadida</taxon>
        <taxon>Hexamitidae</taxon>
        <taxon>Hexamitinae</taxon>
        <taxon>Spironucleus</taxon>
    </lineage>
</organism>
<protein>
    <submittedName>
        <fullName evidence="1">SHIPPO 1-like protein</fullName>
    </submittedName>
</protein>
<reference evidence="1 2" key="1">
    <citation type="journal article" date="2014" name="PLoS Genet.">
        <title>The Genome of Spironucleus salmonicida Highlights a Fish Pathogen Adapted to Fluctuating Environments.</title>
        <authorList>
            <person name="Xu F."/>
            <person name="Jerlstrom-Hultqvist J."/>
            <person name="Einarsson E."/>
            <person name="Astvaldsson A."/>
            <person name="Svard S.G."/>
            <person name="Andersson J.O."/>
        </authorList>
    </citation>
    <scope>NUCLEOTIDE SEQUENCE</scope>
    <source>
        <strain evidence="2">ATCC 50377</strain>
    </source>
</reference>
<name>V6LVU7_9EUKA</name>
<sequence>MNQSASQKITKELGQSYTITTQIVDRSIRPGAGFYDLNSSFKAVSKNIRGGSMGIRPQLKQQSSTPSNIGPGIYCAKTSLKNYGAMLSKVPAKDFDYKTPVFVGPGAYSKQSTLFQREITIPKTQRAISASAGEQSPGPQSYRLEQYFDKSKKASNAPLMASTRSLNINSNPGPLEYFKNRDIQGIKWKFNTSTQVNKPNIVPGVGTYTLRQEMNQSQGSTCKVRSYGLTY</sequence>